<dbReference type="PANTHER" id="PTHR47219">
    <property type="entry name" value="RAB GTPASE-ACTIVATING PROTEIN 1-LIKE"/>
    <property type="match status" value="1"/>
</dbReference>
<dbReference type="AlphaFoldDB" id="A0A1V6NZB9"/>
<evidence type="ECO:0000256" key="1">
    <source>
        <dbReference type="SAM" id="MobiDB-lite"/>
    </source>
</evidence>
<feature type="compositionally biased region" description="Polar residues" evidence="1">
    <location>
        <begin position="118"/>
        <end position="140"/>
    </location>
</feature>
<dbReference type="PANTHER" id="PTHR47219:SF15">
    <property type="entry name" value="TBC1 DOMAIN FAMILY MEMBER 12 ISOFORM X1"/>
    <property type="match status" value="1"/>
</dbReference>
<dbReference type="Pfam" id="PF22874">
    <property type="entry name" value="SBE2_M"/>
    <property type="match status" value="1"/>
</dbReference>
<dbReference type="GO" id="GO:0031267">
    <property type="term" value="F:small GTPase binding"/>
    <property type="evidence" value="ECO:0007669"/>
    <property type="project" value="TreeGrafter"/>
</dbReference>
<dbReference type="InterPro" id="IPR050302">
    <property type="entry name" value="Rab_GAP_TBC_domain"/>
</dbReference>
<feature type="compositionally biased region" description="Low complexity" evidence="1">
    <location>
        <begin position="15"/>
        <end position="29"/>
    </location>
</feature>
<dbReference type="GO" id="GO:0005096">
    <property type="term" value="F:GTPase activator activity"/>
    <property type="evidence" value="ECO:0007669"/>
    <property type="project" value="TreeGrafter"/>
</dbReference>
<dbReference type="InterPro" id="IPR035969">
    <property type="entry name" value="Rab-GAP_TBC_sf"/>
</dbReference>
<evidence type="ECO:0000313" key="3">
    <source>
        <dbReference type="EMBL" id="OQD69927.1"/>
    </source>
</evidence>
<dbReference type="Gene3D" id="1.10.10.750">
    <property type="entry name" value="Ypt/Rab-GAP domain of gyp1p, domain 1"/>
    <property type="match status" value="1"/>
</dbReference>
<feature type="compositionally biased region" description="Acidic residues" evidence="1">
    <location>
        <begin position="194"/>
        <end position="207"/>
    </location>
</feature>
<evidence type="ECO:0000259" key="2">
    <source>
        <dbReference type="PROSITE" id="PS50086"/>
    </source>
</evidence>
<feature type="compositionally biased region" description="Polar residues" evidence="1">
    <location>
        <begin position="329"/>
        <end position="340"/>
    </location>
</feature>
<gene>
    <name evidence="3" type="ORF">PENDEC_c028G01364</name>
</gene>
<dbReference type="FunFam" id="1.10.10.750:FF:000013">
    <property type="entry name" value="Similar to TBC domain protein"/>
    <property type="match status" value="1"/>
</dbReference>
<dbReference type="Pfam" id="PF00566">
    <property type="entry name" value="RabGAP-TBC"/>
    <property type="match status" value="1"/>
</dbReference>
<dbReference type="FunFam" id="1.10.8.270:FF:000034">
    <property type="entry name" value="TBC (Tre-2/Bub2/Cdc16) domain family"/>
    <property type="match status" value="1"/>
</dbReference>
<dbReference type="OMA" id="WSKAIGN"/>
<dbReference type="Gene3D" id="1.10.472.80">
    <property type="entry name" value="Ypt/Rab-GAP domain of gyp1p, domain 3"/>
    <property type="match status" value="1"/>
</dbReference>
<dbReference type="SUPFAM" id="SSF47923">
    <property type="entry name" value="Ypt/Rab-GAP domain of gyp1p"/>
    <property type="match status" value="2"/>
</dbReference>
<proteinExistence type="predicted"/>
<feature type="region of interest" description="Disordered" evidence="1">
    <location>
        <begin position="67"/>
        <end position="297"/>
    </location>
</feature>
<keyword evidence="4" id="KW-1185">Reference proteome</keyword>
<feature type="compositionally biased region" description="Polar residues" evidence="1">
    <location>
        <begin position="69"/>
        <end position="89"/>
    </location>
</feature>
<accession>A0A1V6NZB9</accession>
<protein>
    <recommendedName>
        <fullName evidence="2">Rab-GAP TBC domain-containing protein</fullName>
    </recommendedName>
</protein>
<dbReference type="Gene3D" id="1.10.8.270">
    <property type="entry name" value="putative rabgap domain of human tbc1 domain family member 14 like domains"/>
    <property type="match status" value="1"/>
</dbReference>
<feature type="compositionally biased region" description="Low complexity" evidence="1">
    <location>
        <begin position="227"/>
        <end position="237"/>
    </location>
</feature>
<dbReference type="PROSITE" id="PS50086">
    <property type="entry name" value="TBC_RABGAP"/>
    <property type="match status" value="1"/>
</dbReference>
<organism evidence="3 4">
    <name type="scientific">Penicillium decumbens</name>
    <dbReference type="NCBI Taxonomy" id="69771"/>
    <lineage>
        <taxon>Eukaryota</taxon>
        <taxon>Fungi</taxon>
        <taxon>Dikarya</taxon>
        <taxon>Ascomycota</taxon>
        <taxon>Pezizomycotina</taxon>
        <taxon>Eurotiomycetes</taxon>
        <taxon>Eurotiomycetidae</taxon>
        <taxon>Eurotiales</taxon>
        <taxon>Aspergillaceae</taxon>
        <taxon>Penicillium</taxon>
    </lineage>
</organism>
<dbReference type="OrthoDB" id="289721at2759"/>
<feature type="domain" description="Rab-GAP TBC" evidence="2">
    <location>
        <begin position="455"/>
        <end position="658"/>
    </location>
</feature>
<comment type="caution">
    <text evidence="3">The sequence shown here is derived from an EMBL/GenBank/DDBJ whole genome shotgun (WGS) entry which is preliminary data.</text>
</comment>
<evidence type="ECO:0000313" key="4">
    <source>
        <dbReference type="Proteomes" id="UP000191522"/>
    </source>
</evidence>
<dbReference type="SMART" id="SM00164">
    <property type="entry name" value="TBC"/>
    <property type="match status" value="1"/>
</dbReference>
<dbReference type="InterPro" id="IPR000195">
    <property type="entry name" value="Rab-GAP-TBC_dom"/>
</dbReference>
<dbReference type="STRING" id="69771.A0A1V6NZB9"/>
<feature type="region of interest" description="Disordered" evidence="1">
    <location>
        <begin position="701"/>
        <end position="725"/>
    </location>
</feature>
<dbReference type="InterPro" id="IPR053949">
    <property type="entry name" value="SBE2/SBE22_M"/>
</dbReference>
<dbReference type="Proteomes" id="UP000191522">
    <property type="component" value="Unassembled WGS sequence"/>
</dbReference>
<sequence length="758" mass="84612">MTIVCPSPNSPPELSGSKSSKSSSFHSSSQIDGPDNIFTDIGNFEEIGLEDDGELPIVDPVVTPYGRALTSQSPAGRLSNKSPAATSRDLTAVPKPRKRSPLPSAHNQINGAVRTPPFSGSLSTISGNRRDSGSTINSGGLTPVQPRRSRSTSPLRPKSSRSASSTSLALSPLAARSPMQKLNRQQSRKSLKELEDEYHDSDDELPDDASLWNIPISPRPAQDRPQSRATSPSGRSPGPRPLPISHTVSENSSAQNPPNGSSSKAARMKRAQRSTSAGPERGQISPRNPRTYSYNSYLSDLSEEARIITEALEHHAGESERKQEEDIQSGVSRKSSSDSPLGSHEPVELPPLQKSNIMIDPLPISKEKEKVLTRTRPSWLPPKDQKEEKKHLKEYKQMMARSREAEKRKAARAASEQCEKDTTREALQNIWDDFVGPNWDRALREPRTRELWWRGIPPRNRSNMWQRAIGNELELSEETYHKALQRAKDLRSKKEEPSESNRRFLDCFEAIDSDVHKAFPDLNLFQEGGPLRETLTDVLQAYCMYRSDVGYIYGLHTIAALLVLQFPTPSSAFLSMANALNRPLPVAFLTWDRGAMERTYSLASDTLRYKFGRLYHHLHETLRLADEEIWEPMFRSLLTNGLDLERISRVWDCWVFEGDRIMIRSAVALLGCLQAQLFSFQQPDDQTRIAVRNILGWGPRHLGANNQKPKERHSAPAAAGFGGGQVSNSEEADYWILTAAGNEDGFMFAVREAGKVRQ</sequence>
<name>A0A1V6NZB9_PENDC</name>
<feature type="region of interest" description="Disordered" evidence="1">
    <location>
        <begin position="1"/>
        <end position="39"/>
    </location>
</feature>
<feature type="region of interest" description="Disordered" evidence="1">
    <location>
        <begin position="309"/>
        <end position="390"/>
    </location>
</feature>
<feature type="compositionally biased region" description="Polar residues" evidence="1">
    <location>
        <begin position="246"/>
        <end position="264"/>
    </location>
</feature>
<feature type="compositionally biased region" description="Polar residues" evidence="1">
    <location>
        <begin position="285"/>
        <end position="297"/>
    </location>
</feature>
<dbReference type="EMBL" id="MDYL01000028">
    <property type="protein sequence ID" value="OQD69927.1"/>
    <property type="molecule type" value="Genomic_DNA"/>
</dbReference>
<feature type="compositionally biased region" description="Basic and acidic residues" evidence="1">
    <location>
        <begin position="309"/>
        <end position="325"/>
    </location>
</feature>
<feature type="compositionally biased region" description="Low complexity" evidence="1">
    <location>
        <begin position="151"/>
        <end position="178"/>
    </location>
</feature>
<reference evidence="4" key="1">
    <citation type="journal article" date="2017" name="Nat. Microbiol.">
        <title>Global analysis of biosynthetic gene clusters reveals vast potential of secondary metabolite production in Penicillium species.</title>
        <authorList>
            <person name="Nielsen J.C."/>
            <person name="Grijseels S."/>
            <person name="Prigent S."/>
            <person name="Ji B."/>
            <person name="Dainat J."/>
            <person name="Nielsen K.F."/>
            <person name="Frisvad J.C."/>
            <person name="Workman M."/>
            <person name="Nielsen J."/>
        </authorList>
    </citation>
    <scope>NUCLEOTIDE SEQUENCE [LARGE SCALE GENOMIC DNA]</scope>
    <source>
        <strain evidence="4">IBT 11843</strain>
    </source>
</reference>